<evidence type="ECO:0000256" key="1">
    <source>
        <dbReference type="SAM" id="Coils"/>
    </source>
</evidence>
<comment type="caution">
    <text evidence="2">The sequence shown here is derived from an EMBL/GenBank/DDBJ whole genome shotgun (WGS) entry which is preliminary data.</text>
</comment>
<dbReference type="InterPro" id="IPR007838">
    <property type="entry name" value="Cell_div_ZapA-like"/>
</dbReference>
<dbReference type="Pfam" id="PF05164">
    <property type="entry name" value="ZapA"/>
    <property type="match status" value="1"/>
</dbReference>
<evidence type="ECO:0000313" key="3">
    <source>
        <dbReference type="Proteomes" id="UP000660861"/>
    </source>
</evidence>
<dbReference type="RefSeq" id="WP_262398390.1">
    <property type="nucleotide sequence ID" value="NZ_JACRTC010000010.1"/>
</dbReference>
<dbReference type="EMBL" id="JACRTC010000010">
    <property type="protein sequence ID" value="MBC8571339.1"/>
    <property type="molecule type" value="Genomic_DNA"/>
</dbReference>
<evidence type="ECO:0000313" key="2">
    <source>
        <dbReference type="EMBL" id="MBC8571339.1"/>
    </source>
</evidence>
<dbReference type="GO" id="GO:0051301">
    <property type="term" value="P:cell division"/>
    <property type="evidence" value="ECO:0007669"/>
    <property type="project" value="UniProtKB-KW"/>
</dbReference>
<dbReference type="SUPFAM" id="SSF102829">
    <property type="entry name" value="Cell division protein ZapA-like"/>
    <property type="match status" value="1"/>
</dbReference>
<dbReference type="InterPro" id="IPR053712">
    <property type="entry name" value="Bac_CellDiv_Activator"/>
</dbReference>
<name>A0A926EF57_9FIRM</name>
<dbReference type="AlphaFoldDB" id="A0A926EF57"/>
<keyword evidence="2" id="KW-0132">Cell division</keyword>
<dbReference type="InterPro" id="IPR036192">
    <property type="entry name" value="Cell_div_ZapA-like_sf"/>
</dbReference>
<feature type="coiled-coil region" evidence="1">
    <location>
        <begin position="65"/>
        <end position="120"/>
    </location>
</feature>
<sequence length="126" mass="14385">MESANKVKIHVCGSDYVIATPENEEYVKELAYQIDNQAQSMMESNPNMSIMTALLLCALSYLDDCNKANANADNMRQQLKDYLEDAAKARIEVDESRREIDRLSRELMLLKRQLKAQDKQAADTTH</sequence>
<keyword evidence="3" id="KW-1185">Reference proteome</keyword>
<keyword evidence="2" id="KW-0131">Cell cycle</keyword>
<dbReference type="Proteomes" id="UP000660861">
    <property type="component" value="Unassembled WGS sequence"/>
</dbReference>
<dbReference type="Gene3D" id="6.10.250.790">
    <property type="match status" value="1"/>
</dbReference>
<reference evidence="2" key="1">
    <citation type="submission" date="2020-08" db="EMBL/GenBank/DDBJ databases">
        <title>Genome public.</title>
        <authorList>
            <person name="Liu C."/>
            <person name="Sun Q."/>
        </authorList>
    </citation>
    <scope>NUCLEOTIDE SEQUENCE</scope>
    <source>
        <strain evidence="2">NSJ-54</strain>
    </source>
</reference>
<protein>
    <submittedName>
        <fullName evidence="2">Cell division protein ZapA</fullName>
    </submittedName>
</protein>
<keyword evidence="1" id="KW-0175">Coiled coil</keyword>
<accession>A0A926EF57</accession>
<proteinExistence type="predicted"/>
<gene>
    <name evidence="2" type="ORF">H8709_10970</name>
</gene>
<organism evidence="2 3">
    <name type="scientific">Zongyangia hominis</name>
    <dbReference type="NCBI Taxonomy" id="2763677"/>
    <lineage>
        <taxon>Bacteria</taxon>
        <taxon>Bacillati</taxon>
        <taxon>Bacillota</taxon>
        <taxon>Clostridia</taxon>
        <taxon>Eubacteriales</taxon>
        <taxon>Oscillospiraceae</taxon>
        <taxon>Zongyangia</taxon>
    </lineage>
</organism>